<dbReference type="Pfam" id="PF04191">
    <property type="entry name" value="PEMT"/>
    <property type="match status" value="1"/>
</dbReference>
<reference evidence="6 7" key="1">
    <citation type="submission" date="2015-11" db="EMBL/GenBank/DDBJ databases">
        <title>Genomic analysis of 38 Legionella species identifies large and diverse effector repertoires.</title>
        <authorList>
            <person name="Burstein D."/>
            <person name="Amaro F."/>
            <person name="Zusman T."/>
            <person name="Lifshitz Z."/>
            <person name="Cohen O."/>
            <person name="Gilbert J.A."/>
            <person name="Pupko T."/>
            <person name="Shuman H.A."/>
            <person name="Segal G."/>
        </authorList>
    </citation>
    <scope>NUCLEOTIDE SEQUENCE [LARGE SCALE GENOMIC DNA]</scope>
    <source>
        <strain evidence="6 7">IMVS3376</strain>
    </source>
</reference>
<name>A0A0W0ZJK0_9GAMM</name>
<sequence>MDALYQQLIRSSIFGTLVLFALLFISAGTLSYWQGWLYMVVFVITSAAYSVYLAKYDPALLKRRTEAGIAYEKEPAQKIIIFILYILCIALVVLSPLDVRFGWSLVPWYVSIIGDALVAFSFYIFYLVSKVNTYAAANIRVEEGQQVIMTGLYGCVRHPMYLGAMFLFIGTPLALGSWWTLLLAPAFLALLVARILNEEKILVRDLPGYTEYQKKVTTRLLPFIW</sequence>
<accession>A0A0W0ZJK0</accession>
<keyword evidence="6" id="KW-0489">Methyltransferase</keyword>
<evidence type="ECO:0000256" key="5">
    <source>
        <dbReference type="SAM" id="Phobius"/>
    </source>
</evidence>
<dbReference type="PANTHER" id="PTHR43847">
    <property type="entry name" value="BLL3993 PROTEIN"/>
    <property type="match status" value="1"/>
</dbReference>
<dbReference type="InterPro" id="IPR007318">
    <property type="entry name" value="Phopholipid_MeTrfase"/>
</dbReference>
<dbReference type="InterPro" id="IPR052527">
    <property type="entry name" value="Metal_cation-efflux_comp"/>
</dbReference>
<feature type="transmembrane region" description="Helical" evidence="5">
    <location>
        <begin position="36"/>
        <end position="54"/>
    </location>
</feature>
<evidence type="ECO:0000256" key="4">
    <source>
        <dbReference type="ARBA" id="ARBA00023136"/>
    </source>
</evidence>
<keyword evidence="3 5" id="KW-1133">Transmembrane helix</keyword>
<feature type="transmembrane region" description="Helical" evidence="5">
    <location>
        <begin position="12"/>
        <end position="30"/>
    </location>
</feature>
<dbReference type="RefSeq" id="WP_058511198.1">
    <property type="nucleotide sequence ID" value="NZ_LNYY01000019.1"/>
</dbReference>
<keyword evidence="7" id="KW-1185">Reference proteome</keyword>
<dbReference type="STRING" id="947033.Lste_2407"/>
<feature type="transmembrane region" description="Helical" evidence="5">
    <location>
        <begin position="75"/>
        <end position="94"/>
    </location>
</feature>
<keyword evidence="6" id="KW-0808">Transferase</keyword>
<dbReference type="EMBL" id="LNYY01000019">
    <property type="protein sequence ID" value="KTD69249.1"/>
    <property type="molecule type" value="Genomic_DNA"/>
</dbReference>
<feature type="transmembrane region" description="Helical" evidence="5">
    <location>
        <begin position="147"/>
        <end position="170"/>
    </location>
</feature>
<feature type="transmembrane region" description="Helical" evidence="5">
    <location>
        <begin position="176"/>
        <end position="196"/>
    </location>
</feature>
<evidence type="ECO:0000256" key="1">
    <source>
        <dbReference type="ARBA" id="ARBA00004127"/>
    </source>
</evidence>
<evidence type="ECO:0000256" key="3">
    <source>
        <dbReference type="ARBA" id="ARBA00022989"/>
    </source>
</evidence>
<comment type="subcellular location">
    <subcellularLocation>
        <location evidence="1">Endomembrane system</location>
        <topology evidence="1">Multi-pass membrane protein</topology>
    </subcellularLocation>
</comment>
<dbReference type="Proteomes" id="UP000054926">
    <property type="component" value="Unassembled WGS sequence"/>
</dbReference>
<dbReference type="GO" id="GO:0032259">
    <property type="term" value="P:methylation"/>
    <property type="evidence" value="ECO:0007669"/>
    <property type="project" value="UniProtKB-KW"/>
</dbReference>
<keyword evidence="4 5" id="KW-0472">Membrane</keyword>
<dbReference type="GO" id="GO:0012505">
    <property type="term" value="C:endomembrane system"/>
    <property type="evidence" value="ECO:0007669"/>
    <property type="project" value="UniProtKB-SubCell"/>
</dbReference>
<evidence type="ECO:0000313" key="6">
    <source>
        <dbReference type="EMBL" id="KTD69249.1"/>
    </source>
</evidence>
<dbReference type="OrthoDB" id="5293276at2"/>
<keyword evidence="2 5" id="KW-0812">Transmembrane</keyword>
<dbReference type="AlphaFoldDB" id="A0A0W0ZJK0"/>
<protein>
    <submittedName>
        <fullName evidence="6">Isoprenylcysteine carboxyl methyltransferase (ICMT) family protein</fullName>
    </submittedName>
</protein>
<organism evidence="6 7">
    <name type="scientific">Legionella steelei</name>
    <dbReference type="NCBI Taxonomy" id="947033"/>
    <lineage>
        <taxon>Bacteria</taxon>
        <taxon>Pseudomonadati</taxon>
        <taxon>Pseudomonadota</taxon>
        <taxon>Gammaproteobacteria</taxon>
        <taxon>Legionellales</taxon>
        <taxon>Legionellaceae</taxon>
        <taxon>Legionella</taxon>
    </lineage>
</organism>
<comment type="caution">
    <text evidence="6">The sequence shown here is derived from an EMBL/GenBank/DDBJ whole genome shotgun (WGS) entry which is preliminary data.</text>
</comment>
<dbReference type="PANTHER" id="PTHR43847:SF1">
    <property type="entry name" value="BLL3993 PROTEIN"/>
    <property type="match status" value="1"/>
</dbReference>
<dbReference type="GO" id="GO:0008168">
    <property type="term" value="F:methyltransferase activity"/>
    <property type="evidence" value="ECO:0007669"/>
    <property type="project" value="UniProtKB-KW"/>
</dbReference>
<dbReference type="PATRIC" id="fig|947033.5.peg.2554"/>
<evidence type="ECO:0000256" key="2">
    <source>
        <dbReference type="ARBA" id="ARBA00022692"/>
    </source>
</evidence>
<gene>
    <name evidence="6" type="ORF">Lste_2407</name>
</gene>
<evidence type="ECO:0000313" key="7">
    <source>
        <dbReference type="Proteomes" id="UP000054926"/>
    </source>
</evidence>
<feature type="transmembrane region" description="Helical" evidence="5">
    <location>
        <begin position="106"/>
        <end position="126"/>
    </location>
</feature>
<dbReference type="Gene3D" id="1.20.120.1630">
    <property type="match status" value="1"/>
</dbReference>
<proteinExistence type="predicted"/>